<dbReference type="Proteomes" id="UP000243579">
    <property type="component" value="Unassembled WGS sequence"/>
</dbReference>
<accession>A0A1V9YGQ4</accession>
<dbReference type="InterPro" id="IPR029063">
    <property type="entry name" value="SAM-dependent_MTases_sf"/>
</dbReference>
<dbReference type="PANTHER" id="PTHR14614">
    <property type="entry name" value="HEPATOCELLULAR CARCINOMA-ASSOCIATED ANTIGEN"/>
    <property type="match status" value="1"/>
</dbReference>
<evidence type="ECO:0000256" key="8">
    <source>
        <dbReference type="ARBA" id="ARBA00023242"/>
    </source>
</evidence>
<evidence type="ECO:0000256" key="2">
    <source>
        <dbReference type="ARBA" id="ARBA00004496"/>
    </source>
</evidence>
<gene>
    <name evidence="10" type="ORF">ACHHYP_20619</name>
</gene>
<dbReference type="InterPro" id="IPR019410">
    <property type="entry name" value="Methyltransf_16"/>
</dbReference>
<dbReference type="PANTHER" id="PTHR14614:SF39">
    <property type="entry name" value="HISTIDINE PROTEIN METHYLTRANSFERASE 1 HOMOLOG"/>
    <property type="match status" value="1"/>
</dbReference>
<dbReference type="Pfam" id="PF10294">
    <property type="entry name" value="Methyltransf_16"/>
    <property type="match status" value="1"/>
</dbReference>
<dbReference type="Gene3D" id="3.40.50.150">
    <property type="entry name" value="Vaccinia Virus protein VP39"/>
    <property type="match status" value="1"/>
</dbReference>
<organism evidence="10 11">
    <name type="scientific">Achlya hypogyna</name>
    <name type="common">Oomycete</name>
    <name type="synonym">Protoachlya hypogyna</name>
    <dbReference type="NCBI Taxonomy" id="1202772"/>
    <lineage>
        <taxon>Eukaryota</taxon>
        <taxon>Sar</taxon>
        <taxon>Stramenopiles</taxon>
        <taxon>Oomycota</taxon>
        <taxon>Saprolegniomycetes</taxon>
        <taxon>Saprolegniales</taxon>
        <taxon>Achlyaceae</taxon>
        <taxon>Achlya</taxon>
    </lineage>
</organism>
<reference evidence="10 11" key="1">
    <citation type="journal article" date="2014" name="Genome Biol. Evol.">
        <title>The secreted proteins of Achlya hypogyna and Thraustotheca clavata identify the ancestral oomycete secretome and reveal gene acquisitions by horizontal gene transfer.</title>
        <authorList>
            <person name="Misner I."/>
            <person name="Blouin N."/>
            <person name="Leonard G."/>
            <person name="Richards T.A."/>
            <person name="Lane C.E."/>
        </authorList>
    </citation>
    <scope>NUCLEOTIDE SEQUENCE [LARGE SCALE GENOMIC DNA]</scope>
    <source>
        <strain evidence="10 11">ATCC 48635</strain>
    </source>
</reference>
<dbReference type="EC" id="2.1.1.85" evidence="3"/>
<evidence type="ECO:0000256" key="5">
    <source>
        <dbReference type="ARBA" id="ARBA00022603"/>
    </source>
</evidence>
<evidence type="ECO:0000256" key="4">
    <source>
        <dbReference type="ARBA" id="ARBA00022490"/>
    </source>
</evidence>
<proteinExistence type="inferred from homology"/>
<evidence type="ECO:0000256" key="1">
    <source>
        <dbReference type="ARBA" id="ARBA00004123"/>
    </source>
</evidence>
<protein>
    <recommendedName>
        <fullName evidence="3">protein-histidine N-methyltransferase</fullName>
        <ecNumber evidence="3">2.1.1.85</ecNumber>
    </recommendedName>
</protein>
<dbReference type="STRING" id="1202772.A0A1V9YGQ4"/>
<keyword evidence="7" id="KW-0949">S-adenosyl-L-methionine</keyword>
<sequence length="275" mass="29763">MFRFNFDNAAEAAQSAAAAPAPLAKRLAKRHNAQALEVGDDYFLPVTIAGHALAIVNQSHPTFIQNTGALQKLLSTSDLETGVYEGGFKLWECSVDLIEYLEAHKEAFGIGTRSLRVMELGCGHGLPGIYALQQGAAHVLFSDYNSEVIDLATIPNAQRVASAHLNRATFYSGDWGHMSAAMTAANEDTEYDLILTAETLYTEEVTIALLETIKRHLKPSGVALVAAKTYYFGTGGSVHHLKSLIAATGTMVATTVWNGNDCRSNIREIVQVTYK</sequence>
<comment type="caution">
    <text evidence="10">The sequence shown here is derived from an EMBL/GenBank/DDBJ whole genome shotgun (WGS) entry which is preliminary data.</text>
</comment>
<keyword evidence="8" id="KW-0539">Nucleus</keyword>
<evidence type="ECO:0000313" key="11">
    <source>
        <dbReference type="Proteomes" id="UP000243579"/>
    </source>
</evidence>
<keyword evidence="11" id="KW-1185">Reference proteome</keyword>
<keyword evidence="5" id="KW-0489">Methyltransferase</keyword>
<evidence type="ECO:0000256" key="9">
    <source>
        <dbReference type="ARBA" id="ARBA00038126"/>
    </source>
</evidence>
<comment type="similarity">
    <text evidence="9">Belongs to the methyltransferase superfamily. METTL18 family.</text>
</comment>
<keyword evidence="6" id="KW-0808">Transferase</keyword>
<dbReference type="GO" id="GO:0005634">
    <property type="term" value="C:nucleus"/>
    <property type="evidence" value="ECO:0007669"/>
    <property type="project" value="UniProtKB-SubCell"/>
</dbReference>
<dbReference type="GO" id="GO:0005737">
    <property type="term" value="C:cytoplasm"/>
    <property type="evidence" value="ECO:0007669"/>
    <property type="project" value="UniProtKB-SubCell"/>
</dbReference>
<dbReference type="OrthoDB" id="1723750at2759"/>
<comment type="subcellular location">
    <subcellularLocation>
        <location evidence="2">Cytoplasm</location>
    </subcellularLocation>
    <subcellularLocation>
        <location evidence="1">Nucleus</location>
    </subcellularLocation>
</comment>
<dbReference type="GO" id="GO:0018064">
    <property type="term" value="F:protein-L-histidine N-tele-methyltransferase activity"/>
    <property type="evidence" value="ECO:0007669"/>
    <property type="project" value="UniProtKB-EC"/>
</dbReference>
<keyword evidence="4" id="KW-0963">Cytoplasm</keyword>
<evidence type="ECO:0000313" key="10">
    <source>
        <dbReference type="EMBL" id="OQR84913.1"/>
    </source>
</evidence>
<dbReference type="GO" id="GO:0032259">
    <property type="term" value="P:methylation"/>
    <property type="evidence" value="ECO:0007669"/>
    <property type="project" value="UniProtKB-KW"/>
</dbReference>
<evidence type="ECO:0000256" key="7">
    <source>
        <dbReference type="ARBA" id="ARBA00022691"/>
    </source>
</evidence>
<name>A0A1V9YGQ4_ACHHY</name>
<dbReference type="EMBL" id="JNBR01001829">
    <property type="protein sequence ID" value="OQR84913.1"/>
    <property type="molecule type" value="Genomic_DNA"/>
</dbReference>
<evidence type="ECO:0000256" key="3">
    <source>
        <dbReference type="ARBA" id="ARBA00012533"/>
    </source>
</evidence>
<evidence type="ECO:0000256" key="6">
    <source>
        <dbReference type="ARBA" id="ARBA00022679"/>
    </source>
</evidence>
<dbReference type="AlphaFoldDB" id="A0A1V9YGQ4"/>
<dbReference type="CDD" id="cd02440">
    <property type="entry name" value="AdoMet_MTases"/>
    <property type="match status" value="1"/>
</dbReference>
<dbReference type="SUPFAM" id="SSF53335">
    <property type="entry name" value="S-adenosyl-L-methionine-dependent methyltransferases"/>
    <property type="match status" value="1"/>
</dbReference>